<evidence type="ECO:0000313" key="3">
    <source>
        <dbReference type="Proteomes" id="UP000095255"/>
    </source>
</evidence>
<evidence type="ECO:0008006" key="4">
    <source>
        <dbReference type="Google" id="ProtNLM"/>
    </source>
</evidence>
<evidence type="ECO:0000256" key="1">
    <source>
        <dbReference type="ARBA" id="ARBA00023186"/>
    </source>
</evidence>
<keyword evidence="3" id="KW-1185">Reference proteome</keyword>
<dbReference type="AlphaFoldDB" id="A0A1E5L965"/>
<sequence>MLEIVEGTEDFTDLQVDFAKLFVGPDRLLAAPYGSVYLDGGRRVMGDSTMAALAFYDKIGLQMSKEQKELPDHIEVELEVMYFLLYKERTLRKEDNAELADAYLADIKEFLTEQIGAWVDAFVGDVEKEAEQEFYKLLADVTRTLIAEEKQRFLNKDLH</sequence>
<dbReference type="SUPFAM" id="SSF89155">
    <property type="entry name" value="TorD-like"/>
    <property type="match status" value="1"/>
</dbReference>
<evidence type="ECO:0000313" key="2">
    <source>
        <dbReference type="EMBL" id="OEH86690.1"/>
    </source>
</evidence>
<dbReference type="Proteomes" id="UP000095255">
    <property type="component" value="Unassembled WGS sequence"/>
</dbReference>
<reference evidence="2 3" key="1">
    <citation type="submission" date="2016-09" db="EMBL/GenBank/DDBJ databases">
        <title>Desulfuribacillus arsenicus sp. nov., an obligately anaerobic, dissimilatory arsenic- and antimonate-reducing bacterium isolated from anoxic sediments.</title>
        <authorList>
            <person name="Abin C.A."/>
            <person name="Hollibaugh J.T."/>
        </authorList>
    </citation>
    <scope>NUCLEOTIDE SEQUENCE [LARGE SCALE GENOMIC DNA]</scope>
    <source>
        <strain evidence="2 3">MLFW-2</strain>
    </source>
</reference>
<comment type="caution">
    <text evidence="2">The sequence shown here is derived from an EMBL/GenBank/DDBJ whole genome shotgun (WGS) entry which is preliminary data.</text>
</comment>
<dbReference type="InterPro" id="IPR036411">
    <property type="entry name" value="TorD-like_sf"/>
</dbReference>
<protein>
    <recommendedName>
        <fullName evidence="4">Dehydrogenase</fullName>
    </recommendedName>
</protein>
<dbReference type="Gene3D" id="1.10.3480.10">
    <property type="entry name" value="TorD-like"/>
    <property type="match status" value="1"/>
</dbReference>
<keyword evidence="1" id="KW-0143">Chaperone</keyword>
<dbReference type="PANTHER" id="PTHR34227:SF1">
    <property type="entry name" value="DIMETHYL SULFOXIDE REDUCTASE CHAPERONE-RELATED"/>
    <property type="match status" value="1"/>
</dbReference>
<dbReference type="STRING" id="1390249.BHU72_10320"/>
<dbReference type="InterPro" id="IPR020945">
    <property type="entry name" value="DMSO/NO3_reduct_chaperone"/>
</dbReference>
<proteinExistence type="predicted"/>
<gene>
    <name evidence="2" type="ORF">BHU72_10320</name>
</gene>
<dbReference type="EMBL" id="MJAT01000002">
    <property type="protein sequence ID" value="OEH86690.1"/>
    <property type="molecule type" value="Genomic_DNA"/>
</dbReference>
<organism evidence="2 3">
    <name type="scientific">Desulfuribacillus stibiiarsenatis</name>
    <dbReference type="NCBI Taxonomy" id="1390249"/>
    <lineage>
        <taxon>Bacteria</taxon>
        <taxon>Bacillati</taxon>
        <taxon>Bacillota</taxon>
        <taxon>Desulfuribacillia</taxon>
        <taxon>Desulfuribacillales</taxon>
        <taxon>Desulfuribacillaceae</taxon>
        <taxon>Desulfuribacillus</taxon>
    </lineage>
</organism>
<name>A0A1E5L965_9FIRM</name>
<dbReference type="PANTHER" id="PTHR34227">
    <property type="entry name" value="CHAPERONE PROTEIN YCDY"/>
    <property type="match status" value="1"/>
</dbReference>
<accession>A0A1E5L965</accession>
<dbReference type="Pfam" id="PF02613">
    <property type="entry name" value="Nitrate_red_del"/>
    <property type="match status" value="1"/>
</dbReference>
<dbReference type="InterPro" id="IPR050289">
    <property type="entry name" value="TorD/DmsD_chaperones"/>
</dbReference>